<name>A0A4U7AR56_9PEZI</name>
<proteinExistence type="predicted"/>
<evidence type="ECO:0000256" key="1">
    <source>
        <dbReference type="PROSITE-ProRule" id="PRU00023"/>
    </source>
</evidence>
<feature type="repeat" description="ANK" evidence="1">
    <location>
        <begin position="6"/>
        <end position="28"/>
    </location>
</feature>
<comment type="caution">
    <text evidence="2">The sequence shown here is derived from an EMBL/GenBank/DDBJ whole genome shotgun (WGS) entry which is preliminary data.</text>
</comment>
<dbReference type="AlphaFoldDB" id="A0A4U7AR56"/>
<organism evidence="2 3">
    <name type="scientific">Elsinoe australis</name>
    <dbReference type="NCBI Taxonomy" id="40998"/>
    <lineage>
        <taxon>Eukaryota</taxon>
        <taxon>Fungi</taxon>
        <taxon>Dikarya</taxon>
        <taxon>Ascomycota</taxon>
        <taxon>Pezizomycotina</taxon>
        <taxon>Dothideomycetes</taxon>
        <taxon>Dothideomycetidae</taxon>
        <taxon>Myriangiales</taxon>
        <taxon>Elsinoaceae</taxon>
        <taxon>Elsinoe</taxon>
    </lineage>
</organism>
<sequence length="400" mass="45414">MNQDLAGNTPLHIAAFKGHYAIVKTIMDQWLAIEPKLRKPFTSNARSESILHSAVVGKNIDCIRYIVDRYPDAGRAAESPNADGLFPLQIAARCGDAAFFNSAARYLPSGGLKYREILSLCTQDIVRRGGLSMFGTDLTQYNASDGYVCLKYSFSNADETTAMVFATDFWESRRSAVLSACVYVRNEKLRLSKLVFSWLPTYPEYLWPNAIDEGLLLSFACGEYEYFCDLVLRKQEYLLNAIRSRDSDLRYASWAIKREMNSTDTAIAASIFLNEERTLRTCLDDIELDLLYHNWQDHFSVPCMSAALHAIVAMTQQLPKGFTTWYKGQIQNINRTVRKNDFYTMMYDFASDFEGDFTSEQTGRNTSVHSVYIWLAATQDHDSTLTDALEFDNFALDRSG</sequence>
<dbReference type="SUPFAM" id="SSF48403">
    <property type="entry name" value="Ankyrin repeat"/>
    <property type="match status" value="1"/>
</dbReference>
<dbReference type="EMBL" id="PTQR01000123">
    <property type="protein sequence ID" value="TKX18941.1"/>
    <property type="molecule type" value="Genomic_DNA"/>
</dbReference>
<evidence type="ECO:0000313" key="3">
    <source>
        <dbReference type="Proteomes" id="UP000308133"/>
    </source>
</evidence>
<dbReference type="PROSITE" id="PS50297">
    <property type="entry name" value="ANK_REP_REGION"/>
    <property type="match status" value="1"/>
</dbReference>
<dbReference type="SMART" id="SM00248">
    <property type="entry name" value="ANK"/>
    <property type="match status" value="2"/>
</dbReference>
<gene>
    <name evidence="2" type="ORF">C1H76_8830</name>
</gene>
<accession>A0A4U7AR56</accession>
<dbReference type="Gene3D" id="1.25.40.20">
    <property type="entry name" value="Ankyrin repeat-containing domain"/>
    <property type="match status" value="1"/>
</dbReference>
<evidence type="ECO:0000313" key="2">
    <source>
        <dbReference type="EMBL" id="TKX18941.1"/>
    </source>
</evidence>
<reference evidence="2 3" key="1">
    <citation type="submission" date="2018-02" db="EMBL/GenBank/DDBJ databases">
        <title>Draft genome sequences of Elsinoe sp., causing black scab on jojoba.</title>
        <authorList>
            <person name="Stodart B."/>
            <person name="Jeffress S."/>
            <person name="Ash G."/>
            <person name="Arun Chinnappa K."/>
        </authorList>
    </citation>
    <scope>NUCLEOTIDE SEQUENCE [LARGE SCALE GENOMIC DNA]</scope>
    <source>
        <strain evidence="2 3">Hillstone_2</strain>
    </source>
</reference>
<protein>
    <submittedName>
        <fullName evidence="2">Ankyrin repeat-containing protein 30</fullName>
    </submittedName>
</protein>
<dbReference type="Proteomes" id="UP000308133">
    <property type="component" value="Unassembled WGS sequence"/>
</dbReference>
<dbReference type="InterPro" id="IPR002110">
    <property type="entry name" value="Ankyrin_rpt"/>
</dbReference>
<dbReference type="InterPro" id="IPR036770">
    <property type="entry name" value="Ankyrin_rpt-contain_sf"/>
</dbReference>
<keyword evidence="1" id="KW-0040">ANK repeat</keyword>
<dbReference type="PROSITE" id="PS50088">
    <property type="entry name" value="ANK_REPEAT"/>
    <property type="match status" value="1"/>
</dbReference>
<dbReference type="Pfam" id="PF00023">
    <property type="entry name" value="Ank"/>
    <property type="match status" value="1"/>
</dbReference>